<dbReference type="RefSeq" id="WP_055451159.1">
    <property type="nucleotide sequence ID" value="NZ_CYHF01000008.1"/>
</dbReference>
<dbReference type="STRING" id="339866.GCA_001418255_02296"/>
<accession>A0A0K6I6W8</accession>
<dbReference type="Proteomes" id="UP000183649">
    <property type="component" value="Unassembled WGS sequence"/>
</dbReference>
<evidence type="ECO:0000313" key="3">
    <source>
        <dbReference type="Proteomes" id="UP000183649"/>
    </source>
</evidence>
<keyword evidence="1" id="KW-1133">Transmembrane helix</keyword>
<sequence length="167" mass="17727">MKTYPRAFGPTLHLAAVALLGTGLLLVPGALQMRLDWDLPWVLPGGLRVWVAMLHALSFLLIAGLIGAVWAVHVRAGWARRENMVSGLSLLAAFGLLGLSGLGLYYAAGEALPKWSAVAHLLAGGLLPLLYGAHRLGARAAAARAWPRWARLARDQTARASTARTAP</sequence>
<dbReference type="OrthoDB" id="8778509at2"/>
<reference evidence="3" key="1">
    <citation type="submission" date="2015-08" db="EMBL/GenBank/DDBJ databases">
        <authorList>
            <person name="Varghese N."/>
        </authorList>
    </citation>
    <scope>NUCLEOTIDE SEQUENCE [LARGE SCALE GENOMIC DNA]</scope>
    <source>
        <strain evidence="3">DSM 18181</strain>
    </source>
</reference>
<protein>
    <recommendedName>
        <fullName evidence="4">DUF4405 domain-containing protein</fullName>
    </recommendedName>
</protein>
<keyword evidence="1" id="KW-0472">Membrane</keyword>
<evidence type="ECO:0000256" key="1">
    <source>
        <dbReference type="SAM" id="Phobius"/>
    </source>
</evidence>
<feature type="transmembrane region" description="Helical" evidence="1">
    <location>
        <begin position="112"/>
        <end position="131"/>
    </location>
</feature>
<evidence type="ECO:0008006" key="4">
    <source>
        <dbReference type="Google" id="ProtNLM"/>
    </source>
</evidence>
<feature type="transmembrane region" description="Helical" evidence="1">
    <location>
        <begin position="12"/>
        <end position="31"/>
    </location>
</feature>
<gene>
    <name evidence="2" type="ORF">Ga0061069_10868</name>
</gene>
<evidence type="ECO:0000313" key="2">
    <source>
        <dbReference type="EMBL" id="CUA98884.1"/>
    </source>
</evidence>
<dbReference type="AlphaFoldDB" id="A0A0K6I6W8"/>
<keyword evidence="3" id="KW-1185">Reference proteome</keyword>
<proteinExistence type="predicted"/>
<dbReference type="EMBL" id="CYHF01000008">
    <property type="protein sequence ID" value="CUA98884.1"/>
    <property type="molecule type" value="Genomic_DNA"/>
</dbReference>
<feature type="transmembrane region" description="Helical" evidence="1">
    <location>
        <begin position="51"/>
        <end position="72"/>
    </location>
</feature>
<keyword evidence="1" id="KW-0812">Transmembrane</keyword>
<feature type="transmembrane region" description="Helical" evidence="1">
    <location>
        <begin position="84"/>
        <end position="106"/>
    </location>
</feature>
<organism evidence="2 3">
    <name type="scientific">Thiomonas bhubaneswarensis</name>
    <dbReference type="NCBI Taxonomy" id="339866"/>
    <lineage>
        <taxon>Bacteria</taxon>
        <taxon>Pseudomonadati</taxon>
        <taxon>Pseudomonadota</taxon>
        <taxon>Betaproteobacteria</taxon>
        <taxon>Burkholderiales</taxon>
        <taxon>Thiomonas</taxon>
    </lineage>
</organism>
<name>A0A0K6I6W8_9BURK</name>